<dbReference type="EC" id="6.3.5.-" evidence="1"/>
<reference evidence="2 3" key="1">
    <citation type="journal article" date="2013" name="ISME J.">
        <title>By their genes ye shall know them: genomic signatures of predatory bacteria.</title>
        <authorList>
            <person name="Pasternak Z."/>
            <person name="Pietrokovski S."/>
            <person name="Rotem O."/>
            <person name="Gophna U."/>
            <person name="Lurie-Weinberger M.N."/>
            <person name="Jurkevitch E."/>
        </authorList>
    </citation>
    <scope>NUCLEOTIDE SEQUENCE [LARGE SCALE GENOMIC DNA]</scope>
    <source>
        <strain evidence="2 3">JSS</strain>
    </source>
</reference>
<keyword evidence="1" id="KW-0648">Protein biosynthesis</keyword>
<comment type="function">
    <text evidence="1">Allows the formation of correctly charged Asn-tRNA(Asn) or Gln-tRNA(Gln) through the transamidation of misacylated Asp-tRNA(Asn) or Glu-tRNA(Gln) in organisms which lack either or both of asparaginyl-tRNA or glutaminyl-tRNA synthetases. The reaction takes place in the presence of glutamine and ATP through an activated phospho-Asp-tRNA(Asn) or phospho-Glu-tRNA(Gln).</text>
</comment>
<keyword evidence="1" id="KW-0547">Nucleotide-binding</keyword>
<keyword evidence="2" id="KW-0808">Transferase</keyword>
<evidence type="ECO:0000313" key="3">
    <source>
        <dbReference type="Proteomes" id="UP000012040"/>
    </source>
</evidence>
<protein>
    <recommendedName>
        <fullName evidence="1">Aspartyl/glutamyl-tRNA(Asn/Gln) amidotransferase subunit C</fullName>
        <shortName evidence="1">Asp/Glu-ADT subunit C</shortName>
        <ecNumber evidence="1">6.3.5.-</ecNumber>
    </recommendedName>
</protein>
<dbReference type="Proteomes" id="UP000012040">
    <property type="component" value="Chromosome"/>
</dbReference>
<dbReference type="GO" id="GO:0006412">
    <property type="term" value="P:translation"/>
    <property type="evidence" value="ECO:0007669"/>
    <property type="project" value="UniProtKB-UniRule"/>
</dbReference>
<comment type="subunit">
    <text evidence="1">Heterotrimer of A, B and C subunits.</text>
</comment>
<evidence type="ECO:0000313" key="2">
    <source>
        <dbReference type="EMBL" id="AGH94290.1"/>
    </source>
</evidence>
<dbReference type="GO" id="GO:0006450">
    <property type="term" value="P:regulation of translational fidelity"/>
    <property type="evidence" value="ECO:0007669"/>
    <property type="project" value="InterPro"/>
</dbReference>
<dbReference type="Pfam" id="PF02686">
    <property type="entry name" value="GatC"/>
    <property type="match status" value="1"/>
</dbReference>
<dbReference type="GO" id="GO:0030956">
    <property type="term" value="C:glutamyl-tRNA(Gln) amidotransferase complex"/>
    <property type="evidence" value="ECO:0007669"/>
    <property type="project" value="TreeGrafter"/>
</dbReference>
<dbReference type="KEGG" id="bex:A11Q_70"/>
<dbReference type="NCBIfam" id="TIGR00135">
    <property type="entry name" value="gatC"/>
    <property type="match status" value="1"/>
</dbReference>
<organism evidence="2 3">
    <name type="scientific">Pseudobdellovibrio exovorus JSS</name>
    <dbReference type="NCBI Taxonomy" id="1184267"/>
    <lineage>
        <taxon>Bacteria</taxon>
        <taxon>Pseudomonadati</taxon>
        <taxon>Bdellovibrionota</taxon>
        <taxon>Bdellovibrionia</taxon>
        <taxon>Bdellovibrionales</taxon>
        <taxon>Pseudobdellovibrionaceae</taxon>
        <taxon>Pseudobdellovibrio</taxon>
    </lineage>
</organism>
<gene>
    <name evidence="1" type="primary">gatC</name>
    <name evidence="2" type="ORF">A11Q_70</name>
</gene>
<accession>M4V776</accession>
<dbReference type="EMBL" id="CP003537">
    <property type="protein sequence ID" value="AGH94290.1"/>
    <property type="molecule type" value="Genomic_DNA"/>
</dbReference>
<dbReference type="HOGENOM" id="CLU_105899_1_2_7"/>
<dbReference type="HAMAP" id="MF_00122">
    <property type="entry name" value="GatC"/>
    <property type="match status" value="1"/>
</dbReference>
<dbReference type="RefSeq" id="WP_015468780.1">
    <property type="nucleotide sequence ID" value="NC_020813.1"/>
</dbReference>
<dbReference type="PANTHER" id="PTHR15004:SF0">
    <property type="entry name" value="GLUTAMYL-TRNA(GLN) AMIDOTRANSFERASE SUBUNIT C, MITOCHONDRIAL"/>
    <property type="match status" value="1"/>
</dbReference>
<dbReference type="GO" id="GO:0005524">
    <property type="term" value="F:ATP binding"/>
    <property type="evidence" value="ECO:0007669"/>
    <property type="project" value="UniProtKB-KW"/>
</dbReference>
<comment type="similarity">
    <text evidence="1">Belongs to the GatC family.</text>
</comment>
<evidence type="ECO:0000256" key="1">
    <source>
        <dbReference type="HAMAP-Rule" id="MF_00122"/>
    </source>
</evidence>
<keyword evidence="1" id="KW-0067">ATP-binding</keyword>
<dbReference type="PANTHER" id="PTHR15004">
    <property type="entry name" value="GLUTAMYL-TRNA(GLN) AMIDOTRANSFERASE SUBUNIT C, MITOCHONDRIAL"/>
    <property type="match status" value="1"/>
</dbReference>
<dbReference type="GO" id="GO:0050566">
    <property type="term" value="F:asparaginyl-tRNA synthase (glutamine-hydrolyzing) activity"/>
    <property type="evidence" value="ECO:0007669"/>
    <property type="project" value="RHEA"/>
</dbReference>
<dbReference type="OrthoDB" id="5295223at2"/>
<dbReference type="GO" id="GO:0070681">
    <property type="term" value="P:glutaminyl-tRNAGln biosynthesis via transamidation"/>
    <property type="evidence" value="ECO:0007669"/>
    <property type="project" value="TreeGrafter"/>
</dbReference>
<comment type="catalytic activity">
    <reaction evidence="1">
        <text>L-glutamyl-tRNA(Gln) + L-glutamine + ATP + H2O = L-glutaminyl-tRNA(Gln) + L-glutamate + ADP + phosphate + H(+)</text>
        <dbReference type="Rhea" id="RHEA:17521"/>
        <dbReference type="Rhea" id="RHEA-COMP:9681"/>
        <dbReference type="Rhea" id="RHEA-COMP:9684"/>
        <dbReference type="ChEBI" id="CHEBI:15377"/>
        <dbReference type="ChEBI" id="CHEBI:15378"/>
        <dbReference type="ChEBI" id="CHEBI:29985"/>
        <dbReference type="ChEBI" id="CHEBI:30616"/>
        <dbReference type="ChEBI" id="CHEBI:43474"/>
        <dbReference type="ChEBI" id="CHEBI:58359"/>
        <dbReference type="ChEBI" id="CHEBI:78520"/>
        <dbReference type="ChEBI" id="CHEBI:78521"/>
        <dbReference type="ChEBI" id="CHEBI:456216"/>
    </reaction>
</comment>
<dbReference type="InterPro" id="IPR036113">
    <property type="entry name" value="Asp/Glu-ADT_sf_sub_c"/>
</dbReference>
<dbReference type="SUPFAM" id="SSF141000">
    <property type="entry name" value="Glu-tRNAGln amidotransferase C subunit"/>
    <property type="match status" value="1"/>
</dbReference>
<dbReference type="eggNOG" id="COG0721">
    <property type="taxonomic scope" value="Bacteria"/>
</dbReference>
<dbReference type="STRING" id="1184267.A11Q_70"/>
<dbReference type="Gene3D" id="1.10.20.60">
    <property type="entry name" value="Glu-tRNAGln amidotransferase C subunit, N-terminal domain"/>
    <property type="match status" value="1"/>
</dbReference>
<keyword evidence="3" id="KW-1185">Reference proteome</keyword>
<dbReference type="GO" id="GO:0050567">
    <property type="term" value="F:glutaminyl-tRNA synthase (glutamine-hydrolyzing) activity"/>
    <property type="evidence" value="ECO:0007669"/>
    <property type="project" value="UniProtKB-UniRule"/>
</dbReference>
<dbReference type="GO" id="GO:0016740">
    <property type="term" value="F:transferase activity"/>
    <property type="evidence" value="ECO:0007669"/>
    <property type="project" value="UniProtKB-KW"/>
</dbReference>
<name>M4V776_9BACT</name>
<dbReference type="InterPro" id="IPR003837">
    <property type="entry name" value="GatC"/>
</dbReference>
<dbReference type="AlphaFoldDB" id="M4V776"/>
<proteinExistence type="inferred from homology"/>
<comment type="catalytic activity">
    <reaction evidence="1">
        <text>L-aspartyl-tRNA(Asn) + L-glutamine + ATP + H2O = L-asparaginyl-tRNA(Asn) + L-glutamate + ADP + phosphate + 2 H(+)</text>
        <dbReference type="Rhea" id="RHEA:14513"/>
        <dbReference type="Rhea" id="RHEA-COMP:9674"/>
        <dbReference type="Rhea" id="RHEA-COMP:9677"/>
        <dbReference type="ChEBI" id="CHEBI:15377"/>
        <dbReference type="ChEBI" id="CHEBI:15378"/>
        <dbReference type="ChEBI" id="CHEBI:29985"/>
        <dbReference type="ChEBI" id="CHEBI:30616"/>
        <dbReference type="ChEBI" id="CHEBI:43474"/>
        <dbReference type="ChEBI" id="CHEBI:58359"/>
        <dbReference type="ChEBI" id="CHEBI:78515"/>
        <dbReference type="ChEBI" id="CHEBI:78516"/>
        <dbReference type="ChEBI" id="CHEBI:456216"/>
    </reaction>
</comment>
<sequence>MAIDEKVISNMAKLARLQVTQEEAVELGEQLTKVLNHFQQISQIDTQGVEPLVTPSEINFFARPDEAKKENSTEEMLANAPDKAGNLFKVPPVV</sequence>
<keyword evidence="1" id="KW-0436">Ligase</keyword>
<dbReference type="PATRIC" id="fig|1184267.3.peg.72"/>